<feature type="transmembrane region" description="Helical" evidence="1">
    <location>
        <begin position="150"/>
        <end position="173"/>
    </location>
</feature>
<gene>
    <name evidence="3" type="ORF">MALV_11980</name>
</gene>
<evidence type="ECO:0000256" key="1">
    <source>
        <dbReference type="SAM" id="Phobius"/>
    </source>
</evidence>
<accession>A0A6N4UQB9</accession>
<keyword evidence="4" id="KW-1185">Reference proteome</keyword>
<reference evidence="3 4" key="1">
    <citation type="journal article" date="2019" name="Emerg. Microbes Infect.">
        <title>Comprehensive subspecies identification of 175 nontuberculous mycobacteria species based on 7547 genomic profiles.</title>
        <authorList>
            <person name="Matsumoto Y."/>
            <person name="Kinjo T."/>
            <person name="Motooka D."/>
            <person name="Nabeya D."/>
            <person name="Jung N."/>
            <person name="Uechi K."/>
            <person name="Horii T."/>
            <person name="Iida T."/>
            <person name="Fujita J."/>
            <person name="Nakamura S."/>
        </authorList>
    </citation>
    <scope>NUCLEOTIDE SEQUENCE [LARGE SCALE GENOMIC DNA]</scope>
    <source>
        <strain evidence="3 4">JCM 12272</strain>
    </source>
</reference>
<evidence type="ECO:0000313" key="3">
    <source>
        <dbReference type="EMBL" id="BBX26073.1"/>
    </source>
</evidence>
<keyword evidence="1" id="KW-0812">Transmembrane</keyword>
<dbReference type="KEGG" id="malv:MALV_11980"/>
<keyword evidence="3" id="KW-0808">Transferase</keyword>
<dbReference type="GO" id="GO:0016740">
    <property type="term" value="F:transferase activity"/>
    <property type="evidence" value="ECO:0007669"/>
    <property type="project" value="UniProtKB-KW"/>
</dbReference>
<dbReference type="AlphaFoldDB" id="A0A6N4UQB9"/>
<dbReference type="SUPFAM" id="SSF52821">
    <property type="entry name" value="Rhodanese/Cell cycle control phosphatase"/>
    <property type="match status" value="1"/>
</dbReference>
<protein>
    <submittedName>
        <fullName evidence="3">Sulfurtransferase</fullName>
    </submittedName>
</protein>
<sequence>MTDVATPKTIDSHGLAERLQAANPPRLLDVRTTAEFETAHIPGSYNVPLDLLREHRAEISNTAQAGGAEEWVLVCRSGQRATQAEEALREHGLPNVHILDGGIVDWESKGFKVNRGAAKWDLERQVRLVAGSIVLTSIVGSIAAPKLKWLAGAIGGGLTFAALSNTCAMGMLLSKLPYNRGAGCDVDSVVGQLSSCPASRPR</sequence>
<proteinExistence type="predicted"/>
<keyword evidence="1" id="KW-0472">Membrane</keyword>
<dbReference type="SMART" id="SM00450">
    <property type="entry name" value="RHOD"/>
    <property type="match status" value="1"/>
</dbReference>
<evidence type="ECO:0000313" key="4">
    <source>
        <dbReference type="Proteomes" id="UP000466906"/>
    </source>
</evidence>
<dbReference type="InterPro" id="IPR021309">
    <property type="entry name" value="YgaP-like_TM"/>
</dbReference>
<dbReference type="InterPro" id="IPR050229">
    <property type="entry name" value="GlpE_sulfurtransferase"/>
</dbReference>
<dbReference type="Pfam" id="PF00581">
    <property type="entry name" value="Rhodanese"/>
    <property type="match status" value="1"/>
</dbReference>
<name>A0A6N4UQB9_9MYCO</name>
<evidence type="ECO:0000259" key="2">
    <source>
        <dbReference type="PROSITE" id="PS50206"/>
    </source>
</evidence>
<dbReference type="Proteomes" id="UP000466906">
    <property type="component" value="Chromosome"/>
</dbReference>
<dbReference type="Gene3D" id="6.10.140.1340">
    <property type="match status" value="1"/>
</dbReference>
<dbReference type="PROSITE" id="PS50206">
    <property type="entry name" value="RHODANESE_3"/>
    <property type="match status" value="1"/>
</dbReference>
<dbReference type="InterPro" id="IPR036873">
    <property type="entry name" value="Rhodanese-like_dom_sf"/>
</dbReference>
<dbReference type="Gene3D" id="3.40.250.10">
    <property type="entry name" value="Rhodanese-like domain"/>
    <property type="match status" value="1"/>
</dbReference>
<feature type="domain" description="Rhodanese" evidence="2">
    <location>
        <begin position="21"/>
        <end position="115"/>
    </location>
</feature>
<dbReference type="RefSeq" id="WP_163661959.1">
    <property type="nucleotide sequence ID" value="NZ_AP022565.1"/>
</dbReference>
<dbReference type="PANTHER" id="PTHR43031">
    <property type="entry name" value="FAD-DEPENDENT OXIDOREDUCTASE"/>
    <property type="match status" value="1"/>
</dbReference>
<dbReference type="Pfam" id="PF11127">
    <property type="entry name" value="YgaP-like_TM"/>
    <property type="match status" value="1"/>
</dbReference>
<feature type="transmembrane region" description="Helical" evidence="1">
    <location>
        <begin position="126"/>
        <end position="144"/>
    </location>
</feature>
<dbReference type="EMBL" id="AP022565">
    <property type="protein sequence ID" value="BBX26073.1"/>
    <property type="molecule type" value="Genomic_DNA"/>
</dbReference>
<keyword evidence="1" id="KW-1133">Transmembrane helix</keyword>
<dbReference type="InterPro" id="IPR001763">
    <property type="entry name" value="Rhodanese-like_dom"/>
</dbReference>
<dbReference type="CDD" id="cd00158">
    <property type="entry name" value="RHOD"/>
    <property type="match status" value="1"/>
</dbReference>
<organism evidence="3 4">
    <name type="scientific">Mycolicibacterium alvei</name>
    <dbReference type="NCBI Taxonomy" id="67081"/>
    <lineage>
        <taxon>Bacteria</taxon>
        <taxon>Bacillati</taxon>
        <taxon>Actinomycetota</taxon>
        <taxon>Actinomycetes</taxon>
        <taxon>Mycobacteriales</taxon>
        <taxon>Mycobacteriaceae</taxon>
        <taxon>Mycolicibacterium</taxon>
    </lineage>
</organism>
<dbReference type="PANTHER" id="PTHR43031:SF1">
    <property type="entry name" value="PYRIDINE NUCLEOTIDE-DISULPHIDE OXIDOREDUCTASE"/>
    <property type="match status" value="1"/>
</dbReference>